<dbReference type="InterPro" id="IPR036021">
    <property type="entry name" value="Tungsten_al_ferr_oxy-like_C"/>
</dbReference>
<evidence type="ECO:0000256" key="7">
    <source>
        <dbReference type="ARBA" id="ARBA00023014"/>
    </source>
</evidence>
<evidence type="ECO:0000256" key="4">
    <source>
        <dbReference type="ARBA" id="ARBA00022723"/>
    </source>
</evidence>
<dbReference type="PANTHER" id="PTHR30038:SF7">
    <property type="entry name" value="TUNGSTEN-CONTAINING GLYCERALDEHYDE-3-PHOSPHATE:FERREDOXIN OXIDOREDUCTASE"/>
    <property type="match status" value="1"/>
</dbReference>
<dbReference type="SUPFAM" id="SSF48310">
    <property type="entry name" value="Aldehyde ferredoxin oxidoreductase, C-terminal domains"/>
    <property type="match status" value="1"/>
</dbReference>
<evidence type="ECO:0000256" key="8">
    <source>
        <dbReference type="ARBA" id="ARBA00049934"/>
    </source>
</evidence>
<evidence type="ECO:0000313" key="11">
    <source>
        <dbReference type="Proteomes" id="UP000005096"/>
    </source>
</evidence>
<dbReference type="PANTHER" id="PTHR30038">
    <property type="entry name" value="ALDEHYDE FERREDOXIN OXIDOREDUCTASE"/>
    <property type="match status" value="1"/>
</dbReference>
<keyword evidence="7" id="KW-0411">Iron-sulfur</keyword>
<dbReference type="PaxDb" id="584708-Apau_2192"/>
<name>E3CZA6_9BACT</name>
<dbReference type="InterPro" id="IPR013983">
    <property type="entry name" value="Ald_Fedxn_OxRdtase_N"/>
</dbReference>
<evidence type="ECO:0000256" key="2">
    <source>
        <dbReference type="ARBA" id="ARBA00011032"/>
    </source>
</evidence>
<dbReference type="AlphaFoldDB" id="E3CZA6"/>
<keyword evidence="3" id="KW-0004">4Fe-4S</keyword>
<dbReference type="Gene3D" id="1.10.599.10">
    <property type="entry name" value="Aldehyde Ferredoxin Oxidoreductase Protein, subunit A, domain 3"/>
    <property type="match status" value="1"/>
</dbReference>
<dbReference type="STRING" id="584708.Apau_2192"/>
<feature type="domain" description="Aldehyde ferredoxin oxidoreductase N-terminal" evidence="9">
    <location>
        <begin position="1"/>
        <end position="202"/>
    </location>
</feature>
<dbReference type="HOGENOM" id="CLU_020364_1_0_0"/>
<dbReference type="OrthoDB" id="9763894at2"/>
<dbReference type="Gene3D" id="1.10.569.10">
    <property type="entry name" value="Aldehyde Ferredoxin Oxidoreductase Protein, subunit A, domain 2"/>
    <property type="match status" value="1"/>
</dbReference>
<evidence type="ECO:0000313" key="10">
    <source>
        <dbReference type="EMBL" id="EFQ24603.1"/>
    </source>
</evidence>
<gene>
    <name evidence="10" type="ORF">Apau_2192</name>
</gene>
<dbReference type="InterPro" id="IPR036503">
    <property type="entry name" value="Ald_Fedxn_OxRdtase_N_sf"/>
</dbReference>
<dbReference type="GO" id="GO:0051539">
    <property type="term" value="F:4 iron, 4 sulfur cluster binding"/>
    <property type="evidence" value="ECO:0007669"/>
    <property type="project" value="UniProtKB-KW"/>
</dbReference>
<reference evidence="10 11" key="1">
    <citation type="journal article" date="2010" name="Stand. Genomic Sci.">
        <title>Non-contiguous finished genome sequence of Aminomonas paucivorans type strain (GLU-3).</title>
        <authorList>
            <person name="Pitluck S."/>
            <person name="Yasawong M."/>
            <person name="Held B."/>
            <person name="Lapidus A."/>
            <person name="Nolan M."/>
            <person name="Copeland A."/>
            <person name="Lucas S."/>
            <person name="Del Rio T.G."/>
            <person name="Tice H."/>
            <person name="Cheng J.F."/>
            <person name="Chertkov O."/>
            <person name="Goodwin L."/>
            <person name="Tapia R."/>
            <person name="Han C."/>
            <person name="Liolios K."/>
            <person name="Ivanova N."/>
            <person name="Mavromatis K."/>
            <person name="Ovchinnikova G."/>
            <person name="Pati A."/>
            <person name="Chen A."/>
            <person name="Palaniappan K."/>
            <person name="Land M."/>
            <person name="Hauser L."/>
            <person name="Chang Y.J."/>
            <person name="Jeffries C.D."/>
            <person name="Pukall R."/>
            <person name="Spring S."/>
            <person name="Rohde M."/>
            <person name="Sikorski J."/>
            <person name="Goker M."/>
            <person name="Woyke T."/>
            <person name="Bristow J."/>
            <person name="Eisen J.A."/>
            <person name="Markowitz V."/>
            <person name="Hugenholtz P."/>
            <person name="Kyrpides N.C."/>
            <person name="Klenk H.P."/>
        </authorList>
    </citation>
    <scope>NUCLEOTIDE SEQUENCE [LARGE SCALE GENOMIC DNA]</scope>
    <source>
        <strain evidence="10 11">DSM 12260</strain>
    </source>
</reference>
<dbReference type="InterPro" id="IPR051919">
    <property type="entry name" value="W-dependent_AOR"/>
</dbReference>
<evidence type="ECO:0000256" key="6">
    <source>
        <dbReference type="ARBA" id="ARBA00023004"/>
    </source>
</evidence>
<dbReference type="InterPro" id="IPR013984">
    <property type="entry name" value="Ald_Fedxn_OxRdtase_dom2"/>
</dbReference>
<proteinExistence type="inferred from homology"/>
<dbReference type="SMART" id="SM00790">
    <property type="entry name" value="AFOR_N"/>
    <property type="match status" value="1"/>
</dbReference>
<dbReference type="eggNOG" id="COG2414">
    <property type="taxonomic scope" value="Bacteria"/>
</dbReference>
<keyword evidence="6" id="KW-0408">Iron</keyword>
<comment type="cofactor">
    <cofactor evidence="8">
        <name>tungstopterin</name>
        <dbReference type="ChEBI" id="CHEBI:30402"/>
    </cofactor>
</comment>
<evidence type="ECO:0000259" key="9">
    <source>
        <dbReference type="SMART" id="SM00790"/>
    </source>
</evidence>
<dbReference type="Pfam" id="PF01314">
    <property type="entry name" value="AFOR_C"/>
    <property type="match status" value="1"/>
</dbReference>
<comment type="similarity">
    <text evidence="2">Belongs to the AOR/FOR family.</text>
</comment>
<dbReference type="GO" id="GO:0033726">
    <property type="term" value="F:aldehyde ferredoxin oxidoreductase activity"/>
    <property type="evidence" value="ECO:0007669"/>
    <property type="project" value="UniProtKB-EC"/>
</dbReference>
<dbReference type="Gene3D" id="3.60.9.10">
    <property type="entry name" value="Aldehyde ferredoxin oxidoreductase, N-terminal domain"/>
    <property type="match status" value="1"/>
</dbReference>
<dbReference type="EC" id="1.2.7.5" evidence="10"/>
<dbReference type="InterPro" id="IPR013985">
    <property type="entry name" value="Ald_Fedxn_OxRdtase_dom3"/>
</dbReference>
<dbReference type="EMBL" id="CM001022">
    <property type="protein sequence ID" value="EFQ24603.1"/>
    <property type="molecule type" value="Genomic_DNA"/>
</dbReference>
<dbReference type="GO" id="GO:0046872">
    <property type="term" value="F:metal ion binding"/>
    <property type="evidence" value="ECO:0007669"/>
    <property type="project" value="UniProtKB-KW"/>
</dbReference>
<dbReference type="SUPFAM" id="SSF56228">
    <property type="entry name" value="Aldehyde ferredoxin oxidoreductase, N-terminal domain"/>
    <property type="match status" value="1"/>
</dbReference>
<keyword evidence="5 10" id="KW-0560">Oxidoreductase</keyword>
<keyword evidence="11" id="KW-1185">Reference proteome</keyword>
<dbReference type="GO" id="GO:0009055">
    <property type="term" value="F:electron transfer activity"/>
    <property type="evidence" value="ECO:0007669"/>
    <property type="project" value="InterPro"/>
</dbReference>
<evidence type="ECO:0000256" key="5">
    <source>
        <dbReference type="ARBA" id="ARBA00023002"/>
    </source>
</evidence>
<accession>E3CZA6</accession>
<sequence>METVRVWVDLTERRVWTERVDERTTRLWGGEKGLALPVLLDRLRGDTDPLGAENPFVLAAGLLNGLAFHGTCRTGAYARSPLGKGIGETEMGGFFGPGLRRQGVDALVVLGRAERPAYLWVEDGTAQIRDASDLWGQETGPVLEALKGRHENPTAVMIGPAGERRVRFACLVHDLHHAGGRCGLGAVMGSKNLKAVACPAPKALPPADAPLLGELQKLFSGWKDHPGAWGLRENGTSATLAGLNALGMLPTRNFREGVFEGAGNIDHETFKSRFLVDRGGCFACAVRCKRVASGGDYGADPLYGGPEYETIAAFGSLCGVGRFDPILKAHELCNRLGLDTISTGMAVAWLMECVEEGILSPDEAGVRGFGDEAGMLDLIGRIAAREGVGDLLAEGTERAAARVGRGSERFVLTIKGQELAMHDPRGKVGVGLGYALAAGGADHMQVPYDTLFTNPDSFGCEAVKCLGILDPMDLTGFAPSKISALATLWNLWGALNHLGGCYFVFAPRSYFPLHKLPELVEAGTGWKTSLHELVRLGARGHGAARILNRRLGVTEGDDTLPDRIFQPLPSGPFADRPISPEAFHEAKRLLYALQGWDETGLPTEATRRDLGLPL</sequence>
<dbReference type="InterPro" id="IPR001203">
    <property type="entry name" value="OxRdtase_Ald_Fedxn_C"/>
</dbReference>
<organism evidence="10 11">
    <name type="scientific">Aminomonas paucivorans DSM 12260</name>
    <dbReference type="NCBI Taxonomy" id="584708"/>
    <lineage>
        <taxon>Bacteria</taxon>
        <taxon>Thermotogati</taxon>
        <taxon>Synergistota</taxon>
        <taxon>Synergistia</taxon>
        <taxon>Synergistales</taxon>
        <taxon>Synergistaceae</taxon>
        <taxon>Aminomonas</taxon>
    </lineage>
</organism>
<keyword evidence="4" id="KW-0479">Metal-binding</keyword>
<dbReference type="Proteomes" id="UP000005096">
    <property type="component" value="Chromosome"/>
</dbReference>
<evidence type="ECO:0000256" key="1">
    <source>
        <dbReference type="ARBA" id="ARBA00001966"/>
    </source>
</evidence>
<dbReference type="RefSeq" id="WP_006301847.1">
    <property type="nucleotide sequence ID" value="NZ_CM001022.1"/>
</dbReference>
<dbReference type="Pfam" id="PF02730">
    <property type="entry name" value="AFOR_N"/>
    <property type="match status" value="1"/>
</dbReference>
<evidence type="ECO:0000256" key="3">
    <source>
        <dbReference type="ARBA" id="ARBA00022485"/>
    </source>
</evidence>
<protein>
    <submittedName>
        <fullName evidence="10">Aldehyde ferredoxin oxidoreductase</fullName>
        <ecNumber evidence="10">1.2.7.5</ecNumber>
    </submittedName>
</protein>
<comment type="cofactor">
    <cofactor evidence="1">
        <name>[4Fe-4S] cluster</name>
        <dbReference type="ChEBI" id="CHEBI:49883"/>
    </cofactor>
</comment>